<feature type="transmembrane region" description="Helical" evidence="6">
    <location>
        <begin position="260"/>
        <end position="278"/>
    </location>
</feature>
<reference evidence="8" key="1">
    <citation type="submission" date="2019-03" db="EMBL/GenBank/DDBJ databases">
        <authorList>
            <consortium name="Pathogen Informatics"/>
        </authorList>
    </citation>
    <scope>NUCLEOTIDE SEQUENCE</scope>
    <source>
        <strain evidence="8">Unknown</strain>
    </source>
</reference>
<evidence type="ECO:0000256" key="6">
    <source>
        <dbReference type="SAM" id="Phobius"/>
    </source>
</evidence>
<feature type="transmembrane region" description="Helical" evidence="6">
    <location>
        <begin position="160"/>
        <end position="183"/>
    </location>
</feature>
<protein>
    <submittedName>
        <fullName evidence="8">Hexose phosphate transport protein</fullName>
    </submittedName>
</protein>
<evidence type="ECO:0000256" key="2">
    <source>
        <dbReference type="ARBA" id="ARBA00009598"/>
    </source>
</evidence>
<feature type="transmembrane region" description="Helical" evidence="6">
    <location>
        <begin position="298"/>
        <end position="318"/>
    </location>
</feature>
<evidence type="ECO:0000256" key="3">
    <source>
        <dbReference type="ARBA" id="ARBA00022692"/>
    </source>
</evidence>
<dbReference type="NCBIfam" id="TIGR00881">
    <property type="entry name" value="2A0104"/>
    <property type="match status" value="1"/>
</dbReference>
<dbReference type="InterPro" id="IPR051337">
    <property type="entry name" value="OPA_Antiporter"/>
</dbReference>
<feature type="transmembrane region" description="Helical" evidence="6">
    <location>
        <begin position="121"/>
        <end position="139"/>
    </location>
</feature>
<dbReference type="InterPro" id="IPR021159">
    <property type="entry name" value="Sugar-P_transporter_CS"/>
</dbReference>
<feature type="transmembrane region" description="Helical" evidence="6">
    <location>
        <begin position="65"/>
        <end position="85"/>
    </location>
</feature>
<feature type="transmembrane region" description="Helical" evidence="6">
    <location>
        <begin position="392"/>
        <end position="411"/>
    </location>
</feature>
<feature type="domain" description="Major facilitator superfamily (MFS) profile" evidence="7">
    <location>
        <begin position="27"/>
        <end position="450"/>
    </location>
</feature>
<dbReference type="InterPro" id="IPR036259">
    <property type="entry name" value="MFS_trans_sf"/>
</dbReference>
<keyword evidence="5 6" id="KW-0472">Membrane</keyword>
<dbReference type="PANTHER" id="PTHR43826">
    <property type="entry name" value="GLUCOSE-6-PHOSPHATE EXCHANGER SLC37A4"/>
    <property type="match status" value="1"/>
</dbReference>
<comment type="subcellular location">
    <subcellularLocation>
        <location evidence="1">Endomembrane system</location>
        <topology evidence="1">Multi-pass membrane protein</topology>
    </subcellularLocation>
</comment>
<dbReference type="InterPro" id="IPR000849">
    <property type="entry name" value="Sugar_P_transporter"/>
</dbReference>
<gene>
    <name evidence="8" type="primary">uhpT</name>
    <name evidence="8" type="ORF">NCTC4101_01856</name>
</gene>
<dbReference type="PANTHER" id="PTHR43826:SF2">
    <property type="entry name" value="HEXOSE-6-PHOSPHATE:PHOSPHATE ANTIPORTER"/>
    <property type="match status" value="1"/>
</dbReference>
<dbReference type="InterPro" id="IPR020846">
    <property type="entry name" value="MFS_dom"/>
</dbReference>
<dbReference type="PROSITE" id="PS00942">
    <property type="entry name" value="GLPT"/>
    <property type="match status" value="1"/>
</dbReference>
<evidence type="ECO:0000256" key="1">
    <source>
        <dbReference type="ARBA" id="ARBA00004127"/>
    </source>
</evidence>
<name>A0A486XEQ1_9PAST</name>
<dbReference type="GO" id="GO:0005886">
    <property type="term" value="C:plasma membrane"/>
    <property type="evidence" value="ECO:0007669"/>
    <property type="project" value="TreeGrafter"/>
</dbReference>
<dbReference type="AlphaFoldDB" id="A0A486XEQ1"/>
<dbReference type="GO" id="GO:0012505">
    <property type="term" value="C:endomembrane system"/>
    <property type="evidence" value="ECO:0007669"/>
    <property type="project" value="UniProtKB-SubCell"/>
</dbReference>
<dbReference type="Gene3D" id="1.20.1250.20">
    <property type="entry name" value="MFS general substrate transporter like domains"/>
    <property type="match status" value="2"/>
</dbReference>
<evidence type="ECO:0000256" key="4">
    <source>
        <dbReference type="ARBA" id="ARBA00022989"/>
    </source>
</evidence>
<feature type="transmembrane region" description="Helical" evidence="6">
    <location>
        <begin position="423"/>
        <end position="446"/>
    </location>
</feature>
<proteinExistence type="inferred from homology"/>
<keyword evidence="3 6" id="KW-0812">Transmembrane</keyword>
<feature type="transmembrane region" description="Helical" evidence="6">
    <location>
        <begin position="353"/>
        <end position="380"/>
    </location>
</feature>
<feature type="transmembrane region" description="Helical" evidence="6">
    <location>
        <begin position="28"/>
        <end position="45"/>
    </location>
</feature>
<dbReference type="NCBIfam" id="NF007107">
    <property type="entry name" value="PRK09556.1"/>
    <property type="match status" value="1"/>
</dbReference>
<feature type="transmembrane region" description="Helical" evidence="6">
    <location>
        <begin position="327"/>
        <end position="347"/>
    </location>
</feature>
<accession>A0A486XEQ1</accession>
<dbReference type="EMBL" id="CAAHDN010000018">
    <property type="protein sequence ID" value="VGM96436.1"/>
    <property type="molecule type" value="Genomic_DNA"/>
</dbReference>
<comment type="similarity">
    <text evidence="2">Belongs to the major facilitator superfamily. Organophosphate:Pi antiporter (OPA) (TC 2.A.1.4) family.</text>
</comment>
<dbReference type="GO" id="GO:0035435">
    <property type="term" value="P:phosphate ion transmembrane transport"/>
    <property type="evidence" value="ECO:0007669"/>
    <property type="project" value="TreeGrafter"/>
</dbReference>
<dbReference type="Pfam" id="PF07690">
    <property type="entry name" value="MFS_1"/>
    <property type="match status" value="1"/>
</dbReference>
<dbReference type="PROSITE" id="PS50850">
    <property type="entry name" value="MFS"/>
    <property type="match status" value="1"/>
</dbReference>
<evidence type="ECO:0000256" key="5">
    <source>
        <dbReference type="ARBA" id="ARBA00023136"/>
    </source>
</evidence>
<sequence length="469" mass="51630">MFKFLQQVRKPVLNLPVEERRKMWFKPFMQSYLVVFIGYMAMYLIRKNFNVAQNDMIETYGLTKTQLGMIGLGFSVAYGIGKTLVSYYADGKNTKQFVPFMLILSALCMLGFSASMGGGSVALFLMIAFYSLSGFFQSTGGSSSYSTITKWTPRKKRGSFLGFWNLSHNVGGAAAAGVALFGANVLFDGHVIGMFIFPSIIALIVGFVGLRYGSDSPEAYGLGTAEELFGEEISEEDRDAEENQLTKWQIFVRYILKNKVIWLLCFANIFLYIVRIGIDQWSPVYAYQELGFSKDAAISGFALFEVGALVGTFLWGFLSDLANGRRGLTACVALVLIVFTLEFYQFATNEYMYLISLFVLGFLVFGPQLLIGVAAVGFVPKKAIAVADGVKGTFAYLIGDSFAKLGLGMIADGTPIFGLTGWAGTFAALNTSAIVCMVLLAFVAIAEEKKIRRLKKHNNCKNAIILHRT</sequence>
<keyword evidence="4 6" id="KW-1133">Transmembrane helix</keyword>
<evidence type="ECO:0000313" key="8">
    <source>
        <dbReference type="EMBL" id="VGM96436.1"/>
    </source>
</evidence>
<feature type="transmembrane region" description="Helical" evidence="6">
    <location>
        <begin position="97"/>
        <end position="115"/>
    </location>
</feature>
<organism evidence="8">
    <name type="scientific">uncultured Avibacterium sp</name>
    <dbReference type="NCBI Taxonomy" id="1936169"/>
    <lineage>
        <taxon>Bacteria</taxon>
        <taxon>Pseudomonadati</taxon>
        <taxon>Pseudomonadota</taxon>
        <taxon>Gammaproteobacteria</taxon>
        <taxon>Pasteurellales</taxon>
        <taxon>Pasteurellaceae</taxon>
        <taxon>Avibacterium</taxon>
        <taxon>environmental samples</taxon>
    </lineage>
</organism>
<dbReference type="InterPro" id="IPR011701">
    <property type="entry name" value="MFS"/>
</dbReference>
<dbReference type="CDD" id="cd17345">
    <property type="entry name" value="MFS_GlpT"/>
    <property type="match status" value="1"/>
</dbReference>
<evidence type="ECO:0000259" key="7">
    <source>
        <dbReference type="PROSITE" id="PS50850"/>
    </source>
</evidence>
<feature type="transmembrane region" description="Helical" evidence="6">
    <location>
        <begin position="189"/>
        <end position="210"/>
    </location>
</feature>
<dbReference type="PIRSF" id="PIRSF002808">
    <property type="entry name" value="Hexose_phosphate_transp"/>
    <property type="match status" value="1"/>
</dbReference>
<dbReference type="SUPFAM" id="SSF103473">
    <property type="entry name" value="MFS general substrate transporter"/>
    <property type="match status" value="1"/>
</dbReference>
<dbReference type="GO" id="GO:0061513">
    <property type="term" value="F:glucose 6-phosphate:phosphate antiporter activity"/>
    <property type="evidence" value="ECO:0007669"/>
    <property type="project" value="TreeGrafter"/>
</dbReference>